<proteinExistence type="predicted"/>
<dbReference type="PANTHER" id="PTHR14939:SF5">
    <property type="entry name" value="F-BOX ONLY PROTEIN 22"/>
    <property type="match status" value="1"/>
</dbReference>
<dbReference type="Proteomes" id="UP000737018">
    <property type="component" value="Unassembled WGS sequence"/>
</dbReference>
<comment type="caution">
    <text evidence="2">The sequence shown here is derived from an EMBL/GenBank/DDBJ whole genome shotgun (WGS) entry which is preliminary data.</text>
</comment>
<sequence>MDIGTSKPSPWGYEHFYIFQITKRLGSSTPLIVSTASGLIGRDALTNEFREVKPDGDEVGGYVEDIDTGIVFTLGYVPGLKVDAIPLLETAKEPQEAMTDKFVKDIKDYTASVSGCTSPVGIIIFGDPRVDMKPIIDVLDYAMPEETVIVGDERGHFLYRSGNETRNVSGRTKPDAIALTFARDKDKSSGIGDIQFHVALSNGVSAVGPIYKAASVRVDIPENTTWLTARREGDMRVLDGQRILDDIYDEMENHTDESPDLYIGVTKRRKYRIESDKTRLITSLALHGVIQGDEQYLYVNGVNIKTGDYFQFYHSDSNFALSSSSDAYVNLKSLKKEVFGGLIFACCGRGESFFGRCNVDSSPFLDSFPGVPLAGIFCCGEIGRGSSSLIGESNKEKSAHCCMHVFSTVYLAMSYTSACLEC</sequence>
<dbReference type="PANTHER" id="PTHR14939">
    <property type="entry name" value="F-BOX ONLY PROTEIN 22"/>
    <property type="match status" value="1"/>
</dbReference>
<evidence type="ECO:0000313" key="2">
    <source>
        <dbReference type="EMBL" id="KAF3963251.1"/>
    </source>
</evidence>
<evidence type="ECO:0000313" key="3">
    <source>
        <dbReference type="Proteomes" id="UP000737018"/>
    </source>
</evidence>
<dbReference type="Pfam" id="PF10442">
    <property type="entry name" value="FIST_C"/>
    <property type="match status" value="1"/>
</dbReference>
<keyword evidence="3" id="KW-1185">Reference proteome</keyword>
<dbReference type="GO" id="GO:0032436">
    <property type="term" value="P:positive regulation of proteasomal ubiquitin-dependent protein catabolic process"/>
    <property type="evidence" value="ECO:0007669"/>
    <property type="project" value="TreeGrafter"/>
</dbReference>
<feature type="domain" description="FIST C-domain" evidence="1">
    <location>
        <begin position="243"/>
        <end position="385"/>
    </location>
</feature>
<dbReference type="AlphaFoldDB" id="A0A8J4VZC5"/>
<dbReference type="SMART" id="SM01204">
    <property type="entry name" value="FIST_C"/>
    <property type="match status" value="1"/>
</dbReference>
<gene>
    <name evidence="2" type="ORF">CMV_012344</name>
</gene>
<dbReference type="InterPro" id="IPR019494">
    <property type="entry name" value="FIST_C"/>
</dbReference>
<organism evidence="2 3">
    <name type="scientific">Castanea mollissima</name>
    <name type="common">Chinese chestnut</name>
    <dbReference type="NCBI Taxonomy" id="60419"/>
    <lineage>
        <taxon>Eukaryota</taxon>
        <taxon>Viridiplantae</taxon>
        <taxon>Streptophyta</taxon>
        <taxon>Embryophyta</taxon>
        <taxon>Tracheophyta</taxon>
        <taxon>Spermatophyta</taxon>
        <taxon>Magnoliopsida</taxon>
        <taxon>eudicotyledons</taxon>
        <taxon>Gunneridae</taxon>
        <taxon>Pentapetalae</taxon>
        <taxon>rosids</taxon>
        <taxon>fabids</taxon>
        <taxon>Fagales</taxon>
        <taxon>Fagaceae</taxon>
        <taxon>Castanea</taxon>
    </lineage>
</organism>
<dbReference type="GO" id="GO:0000209">
    <property type="term" value="P:protein polyubiquitination"/>
    <property type="evidence" value="ECO:0007669"/>
    <property type="project" value="TreeGrafter"/>
</dbReference>
<evidence type="ECO:0000259" key="1">
    <source>
        <dbReference type="SMART" id="SM01204"/>
    </source>
</evidence>
<dbReference type="OrthoDB" id="509497at2759"/>
<dbReference type="EMBL" id="JRKL02001571">
    <property type="protein sequence ID" value="KAF3963251.1"/>
    <property type="molecule type" value="Genomic_DNA"/>
</dbReference>
<reference evidence="2" key="1">
    <citation type="submission" date="2020-03" db="EMBL/GenBank/DDBJ databases">
        <title>Castanea mollissima Vanexum genome sequencing.</title>
        <authorList>
            <person name="Staton M."/>
        </authorList>
    </citation>
    <scope>NUCLEOTIDE SEQUENCE</scope>
    <source>
        <tissue evidence="2">Leaf</tissue>
    </source>
</reference>
<accession>A0A8J4VZC5</accession>
<name>A0A8J4VZC5_9ROSI</name>
<protein>
    <recommendedName>
        <fullName evidence="1">FIST C-domain domain-containing protein</fullName>
    </recommendedName>
</protein>